<keyword evidence="4 8" id="KW-0547">Nucleotide-binding</keyword>
<dbReference type="InterPro" id="IPR030946">
    <property type="entry name" value="EcfA2"/>
</dbReference>
<evidence type="ECO:0000259" key="9">
    <source>
        <dbReference type="PROSITE" id="PS50893"/>
    </source>
</evidence>
<proteinExistence type="inferred from homology"/>
<evidence type="ECO:0000256" key="2">
    <source>
        <dbReference type="ARBA" id="ARBA00022448"/>
    </source>
</evidence>
<dbReference type="EC" id="7.-.-.-" evidence="8"/>
<organism evidence="10 11">
    <name type="scientific">Spiroplasma gladiatoris</name>
    <dbReference type="NCBI Taxonomy" id="2143"/>
    <lineage>
        <taxon>Bacteria</taxon>
        <taxon>Bacillati</taxon>
        <taxon>Mycoplasmatota</taxon>
        <taxon>Mollicutes</taxon>
        <taxon>Entomoplasmatales</taxon>
        <taxon>Spiroplasmataceae</taxon>
        <taxon>Spiroplasma</taxon>
    </lineage>
</organism>
<dbReference type="PANTHER" id="PTHR43553">
    <property type="entry name" value="HEAVY METAL TRANSPORTER"/>
    <property type="match status" value="1"/>
</dbReference>
<dbReference type="PANTHER" id="PTHR43553:SF27">
    <property type="entry name" value="ENERGY-COUPLING FACTOR TRANSPORTER ATP-BINDING PROTEIN ECFA2"/>
    <property type="match status" value="1"/>
</dbReference>
<protein>
    <recommendedName>
        <fullName evidence="8">Energy-coupling factor transporter ATP-binding protein EcfA2</fullName>
        <ecNumber evidence="8">7.-.-.-</ecNumber>
    </recommendedName>
</protein>
<keyword evidence="3 8" id="KW-1003">Cell membrane</keyword>
<dbReference type="GO" id="GO:0005524">
    <property type="term" value="F:ATP binding"/>
    <property type="evidence" value="ECO:0007669"/>
    <property type="project" value="UniProtKB-UniRule"/>
</dbReference>
<keyword evidence="7 8" id="KW-0472">Membrane</keyword>
<dbReference type="GO" id="GO:0016887">
    <property type="term" value="F:ATP hydrolysis activity"/>
    <property type="evidence" value="ECO:0007669"/>
    <property type="project" value="InterPro"/>
</dbReference>
<comment type="function">
    <text evidence="8">ATP-binding (A) component of a common energy-coupling factor (ECF) ABC-transporter complex.</text>
</comment>
<dbReference type="CDD" id="cd03225">
    <property type="entry name" value="ABC_cobalt_CbiO_domain1"/>
    <property type="match status" value="1"/>
</dbReference>
<dbReference type="Gene3D" id="3.40.50.300">
    <property type="entry name" value="P-loop containing nucleotide triphosphate hydrolases"/>
    <property type="match status" value="1"/>
</dbReference>
<evidence type="ECO:0000313" key="11">
    <source>
        <dbReference type="Proteomes" id="UP000294309"/>
    </source>
</evidence>
<evidence type="ECO:0000256" key="8">
    <source>
        <dbReference type="RuleBase" id="RU365104"/>
    </source>
</evidence>
<dbReference type="GO" id="GO:0042626">
    <property type="term" value="F:ATPase-coupled transmembrane transporter activity"/>
    <property type="evidence" value="ECO:0007669"/>
    <property type="project" value="TreeGrafter"/>
</dbReference>
<evidence type="ECO:0000256" key="7">
    <source>
        <dbReference type="ARBA" id="ARBA00023136"/>
    </source>
</evidence>
<dbReference type="FunFam" id="3.40.50.300:FF:000224">
    <property type="entry name" value="Energy-coupling factor transporter ATP-binding protein EcfA"/>
    <property type="match status" value="1"/>
</dbReference>
<evidence type="ECO:0000313" key="10">
    <source>
        <dbReference type="EMBL" id="QBQ08110.1"/>
    </source>
</evidence>
<dbReference type="OrthoDB" id="9784332at2"/>
<accession>A0A4P7AKM7</accession>
<feature type="domain" description="ABC transporter" evidence="9">
    <location>
        <begin position="122"/>
        <end position="366"/>
    </location>
</feature>
<dbReference type="AlphaFoldDB" id="A0A4P7AKM7"/>
<keyword evidence="5 8" id="KW-0067">ATP-binding</keyword>
<keyword evidence="2 8" id="KW-0813">Transport</keyword>
<dbReference type="Pfam" id="PF00005">
    <property type="entry name" value="ABC_tran"/>
    <property type="match status" value="1"/>
</dbReference>
<comment type="subunit">
    <text evidence="8">Forms a stable energy-coupling factor (ECF) transporter complex composed of 2 membrane-embedded substrate-binding proteins (S component), 2 ATP-binding proteins (A component) and 2 transmembrane proteins (T component).</text>
</comment>
<comment type="subcellular location">
    <subcellularLocation>
        <location evidence="1 8">Cell membrane</location>
        <topology evidence="1 8">Peripheral membrane protein</topology>
    </subcellularLocation>
</comment>
<dbReference type="GO" id="GO:0043190">
    <property type="term" value="C:ATP-binding cassette (ABC) transporter complex"/>
    <property type="evidence" value="ECO:0007669"/>
    <property type="project" value="TreeGrafter"/>
</dbReference>
<gene>
    <name evidence="10" type="primary">cbiO</name>
    <name evidence="10" type="ORF">SGLAD_v1c09110</name>
</gene>
<name>A0A4P7AKM7_9MOLU</name>
<dbReference type="InterPro" id="IPR003439">
    <property type="entry name" value="ABC_transporter-like_ATP-bd"/>
</dbReference>
<dbReference type="EMBL" id="CP038013">
    <property type="protein sequence ID" value="QBQ08110.1"/>
    <property type="molecule type" value="Genomic_DNA"/>
</dbReference>
<dbReference type="InterPro" id="IPR017871">
    <property type="entry name" value="ABC_transporter-like_CS"/>
</dbReference>
<dbReference type="NCBIfam" id="TIGR04521">
    <property type="entry name" value="ECF_ATPase_2"/>
    <property type="match status" value="1"/>
</dbReference>
<dbReference type="PROSITE" id="PS50893">
    <property type="entry name" value="ABC_TRANSPORTER_2"/>
    <property type="match status" value="1"/>
</dbReference>
<comment type="similarity">
    <text evidence="8">Belongs to the ABC transporter superfamily. Energy-coupling factor EcfA family.</text>
</comment>
<keyword evidence="11" id="KW-1185">Reference proteome</keyword>
<dbReference type="KEGG" id="sgq:SGLAD_v1c09110"/>
<dbReference type="InterPro" id="IPR015856">
    <property type="entry name" value="ABC_transpr_CbiO/EcfA_su"/>
</dbReference>
<evidence type="ECO:0000256" key="5">
    <source>
        <dbReference type="ARBA" id="ARBA00022840"/>
    </source>
</evidence>
<dbReference type="InterPro" id="IPR027417">
    <property type="entry name" value="P-loop_NTPase"/>
</dbReference>
<evidence type="ECO:0000256" key="3">
    <source>
        <dbReference type="ARBA" id="ARBA00022475"/>
    </source>
</evidence>
<evidence type="ECO:0000256" key="6">
    <source>
        <dbReference type="ARBA" id="ARBA00022967"/>
    </source>
</evidence>
<keyword evidence="6" id="KW-1278">Translocase</keyword>
<evidence type="ECO:0000256" key="1">
    <source>
        <dbReference type="ARBA" id="ARBA00004202"/>
    </source>
</evidence>
<dbReference type="InterPro" id="IPR003593">
    <property type="entry name" value="AAA+_ATPase"/>
</dbReference>
<dbReference type="Proteomes" id="UP000294309">
    <property type="component" value="Chromosome"/>
</dbReference>
<dbReference type="InterPro" id="IPR050095">
    <property type="entry name" value="ECF_ABC_transporter_ATP-bd"/>
</dbReference>
<dbReference type="PROSITE" id="PS00211">
    <property type="entry name" value="ABC_TRANSPORTER_1"/>
    <property type="match status" value="1"/>
</dbReference>
<reference evidence="10 11" key="1">
    <citation type="submission" date="2019-03" db="EMBL/GenBank/DDBJ databases">
        <title>Complete genome sequence of Spiroplasma gladiatoris TG-1 (DSM 22552).</title>
        <authorList>
            <person name="Lin Y.-C."/>
            <person name="Chou L."/>
            <person name="Kuo C.-H."/>
        </authorList>
    </citation>
    <scope>NUCLEOTIDE SEQUENCE [LARGE SCALE GENOMIC DNA]</scope>
    <source>
        <strain evidence="10 11">TG-1</strain>
    </source>
</reference>
<dbReference type="SUPFAM" id="SSF52540">
    <property type="entry name" value="P-loop containing nucleoside triphosphate hydrolases"/>
    <property type="match status" value="1"/>
</dbReference>
<evidence type="ECO:0000256" key="4">
    <source>
        <dbReference type="ARBA" id="ARBA00022741"/>
    </source>
</evidence>
<dbReference type="SMART" id="SM00382">
    <property type="entry name" value="AAA"/>
    <property type="match status" value="1"/>
</dbReference>
<sequence>MSKLKNLNEEQKAQLIVEKKVALAKYREHLKELALHQKKENKKRKKRHREISKLIKNDRANQKNYKKEFLEVKKESLKNIDERIKKINEWYDGVDKTKSVEKHYNKLIKKAKQPTFDFDGDIVFENVSYTYSKGSPFEFRALDGTDITIKKGKITAVIGMTGSGKSTLIQLTNGLMISETGRTIIGNYSLYAATKKIKEVKDLRREIGLVFQFPEYQLFQDTIEKDISFGPINLGAEKEATLKRVPELLRMVDLPEDYAKRSPFDLSGGQKRRVAIAGIVAMDGDTLVLDEPTGGLDPQGEEDFMKLFYNLNREKNKRIIIVTHNMDHVLQIADEVIVMHKGRVISVGNPFEIFSNFELLRTIEIEPPKLYKLAYKLKEKGIDITKHNFRTVEQLATAIKAAKERK</sequence>